<sequence>HDFISVILLVARGVSKTPPGSCCYSFFGKKIPKTEIISIAKTHSKCSEKAFVFNTRRGYICVSQTLDWAKKAYEQRQNRDQ</sequence>
<dbReference type="AlphaFoldDB" id="A0A7N6BZ66"/>
<reference evidence="3" key="2">
    <citation type="submission" date="2025-08" db="UniProtKB">
        <authorList>
            <consortium name="Ensembl"/>
        </authorList>
    </citation>
    <scope>IDENTIFICATION</scope>
</reference>
<dbReference type="GO" id="GO:0006955">
    <property type="term" value="P:immune response"/>
    <property type="evidence" value="ECO:0007669"/>
    <property type="project" value="InterPro"/>
</dbReference>
<reference evidence="3" key="3">
    <citation type="submission" date="2025-09" db="UniProtKB">
        <authorList>
            <consortium name="Ensembl"/>
        </authorList>
    </citation>
    <scope>IDENTIFICATION</scope>
</reference>
<dbReference type="SUPFAM" id="SSF54117">
    <property type="entry name" value="Interleukin 8-like chemokines"/>
    <property type="match status" value="1"/>
</dbReference>
<reference evidence="3" key="1">
    <citation type="submission" date="2021-04" db="EMBL/GenBank/DDBJ databases">
        <authorList>
            <consortium name="Wellcome Sanger Institute Data Sharing"/>
        </authorList>
    </citation>
    <scope>NUCLEOTIDE SEQUENCE [LARGE SCALE GENOMIC DNA]</scope>
</reference>
<dbReference type="Gene3D" id="2.40.50.40">
    <property type="match status" value="1"/>
</dbReference>
<dbReference type="Pfam" id="PF00048">
    <property type="entry name" value="IL8"/>
    <property type="match status" value="1"/>
</dbReference>
<dbReference type="SMART" id="SM00199">
    <property type="entry name" value="SCY"/>
    <property type="match status" value="1"/>
</dbReference>
<name>A0A7N6BZ66_ANATE</name>
<keyword evidence="1" id="KW-0202">Cytokine</keyword>
<dbReference type="OrthoDB" id="8890527at2759"/>
<protein>
    <recommendedName>
        <fullName evidence="2">Chemokine interleukin-8-like domain-containing protein</fullName>
    </recommendedName>
</protein>
<proteinExistence type="predicted"/>
<dbReference type="InterPro" id="IPR036048">
    <property type="entry name" value="Interleukin_8-like_sf"/>
</dbReference>
<dbReference type="GO" id="GO:0005615">
    <property type="term" value="C:extracellular space"/>
    <property type="evidence" value="ECO:0007669"/>
    <property type="project" value="UniProtKB-KW"/>
</dbReference>
<evidence type="ECO:0000313" key="3">
    <source>
        <dbReference type="Ensembl" id="ENSATEP00000069775.1"/>
    </source>
</evidence>
<evidence type="ECO:0000313" key="4">
    <source>
        <dbReference type="Proteomes" id="UP000265040"/>
    </source>
</evidence>
<evidence type="ECO:0000259" key="2">
    <source>
        <dbReference type="SMART" id="SM00199"/>
    </source>
</evidence>
<keyword evidence="4" id="KW-1185">Reference proteome</keyword>
<dbReference type="InParanoid" id="A0A7N6BZ66"/>
<organism evidence="3 4">
    <name type="scientific">Anabas testudineus</name>
    <name type="common">Climbing perch</name>
    <name type="synonym">Anthias testudineus</name>
    <dbReference type="NCBI Taxonomy" id="64144"/>
    <lineage>
        <taxon>Eukaryota</taxon>
        <taxon>Metazoa</taxon>
        <taxon>Chordata</taxon>
        <taxon>Craniata</taxon>
        <taxon>Vertebrata</taxon>
        <taxon>Euteleostomi</taxon>
        <taxon>Actinopterygii</taxon>
        <taxon>Neopterygii</taxon>
        <taxon>Teleostei</taxon>
        <taxon>Neoteleostei</taxon>
        <taxon>Acanthomorphata</taxon>
        <taxon>Anabantaria</taxon>
        <taxon>Anabantiformes</taxon>
        <taxon>Anabantoidei</taxon>
        <taxon>Anabantidae</taxon>
        <taxon>Anabas</taxon>
    </lineage>
</organism>
<dbReference type="Proteomes" id="UP000265040">
    <property type="component" value="Chromosome 6"/>
</dbReference>
<feature type="domain" description="Chemokine interleukin-8-like" evidence="2">
    <location>
        <begin position="19"/>
        <end position="76"/>
    </location>
</feature>
<dbReference type="InterPro" id="IPR001811">
    <property type="entry name" value="Chemokine_IL8-like_dom"/>
</dbReference>
<evidence type="ECO:0000256" key="1">
    <source>
        <dbReference type="ARBA" id="ARBA00022514"/>
    </source>
</evidence>
<dbReference type="GO" id="GO:0008009">
    <property type="term" value="F:chemokine activity"/>
    <property type="evidence" value="ECO:0007669"/>
    <property type="project" value="InterPro"/>
</dbReference>
<dbReference type="Ensembl" id="ENSATET00000072798.2">
    <property type="protein sequence ID" value="ENSATEP00000069775.1"/>
    <property type="gene ID" value="ENSATEG00000025397.2"/>
</dbReference>
<accession>A0A7N6BZ66</accession>
<dbReference type="GeneTree" id="ENSGT01150000287191"/>